<dbReference type="EMBL" id="CP015225">
    <property type="protein sequence ID" value="AMZ71276.1"/>
    <property type="molecule type" value="Genomic_DNA"/>
</dbReference>
<dbReference type="Pfam" id="PF13452">
    <property type="entry name" value="FAS1_DH_region"/>
    <property type="match status" value="1"/>
</dbReference>
<dbReference type="AlphaFoldDB" id="A0A159ZUA5"/>
<accession>A0A159ZUA5</accession>
<dbReference type="InterPro" id="IPR039569">
    <property type="entry name" value="FAS1-like_DH_region"/>
</dbReference>
<dbReference type="InterPro" id="IPR029069">
    <property type="entry name" value="HotDog_dom_sf"/>
</dbReference>
<dbReference type="PANTHER" id="PTHR43664:SF1">
    <property type="entry name" value="BETA-METHYLMALYL-COA DEHYDRATASE"/>
    <property type="match status" value="1"/>
</dbReference>
<evidence type="ECO:0000313" key="2">
    <source>
        <dbReference type="EMBL" id="AMZ71276.1"/>
    </source>
</evidence>
<evidence type="ECO:0000313" key="3">
    <source>
        <dbReference type="Proteomes" id="UP000076083"/>
    </source>
</evidence>
<name>A0A159ZUA5_PSEFL</name>
<feature type="domain" description="FAS1-like dehydratase" evidence="1">
    <location>
        <begin position="9"/>
        <end position="147"/>
    </location>
</feature>
<dbReference type="SUPFAM" id="SSF54637">
    <property type="entry name" value="Thioesterase/thiol ester dehydrase-isomerase"/>
    <property type="match status" value="1"/>
</dbReference>
<dbReference type="Gene3D" id="3.10.129.10">
    <property type="entry name" value="Hotdog Thioesterase"/>
    <property type="match status" value="1"/>
</dbReference>
<organism evidence="2 3">
    <name type="scientific">Pseudomonas fluorescens</name>
    <dbReference type="NCBI Taxonomy" id="294"/>
    <lineage>
        <taxon>Bacteria</taxon>
        <taxon>Pseudomonadati</taxon>
        <taxon>Pseudomonadota</taxon>
        <taxon>Gammaproteobacteria</taxon>
        <taxon>Pseudomonadales</taxon>
        <taxon>Pseudomonadaceae</taxon>
        <taxon>Pseudomonas</taxon>
    </lineage>
</organism>
<protein>
    <recommendedName>
        <fullName evidence="1">FAS1-like dehydratase domain-containing protein</fullName>
    </recommendedName>
</protein>
<dbReference type="RefSeq" id="WP_063321836.1">
    <property type="nucleotide sequence ID" value="NZ_CP015225.1"/>
</dbReference>
<reference evidence="2 3" key="2">
    <citation type="journal article" date="2018" name="Nature">
        <title>Mutant phenotypes for thousands of bacterial genes of unknown function.</title>
        <authorList>
            <person name="Price M.N."/>
            <person name="Wetmore K.M."/>
            <person name="Waters R.J."/>
            <person name="Callaghan M."/>
            <person name="Ray J."/>
            <person name="Liu H."/>
            <person name="Kuehl J.V."/>
            <person name="Melnyk R.A."/>
            <person name="Lamson J.S."/>
            <person name="Suh Y."/>
            <person name="Carlson H.K."/>
            <person name="Esquivel Z."/>
            <person name="Sadeeshkumar H."/>
            <person name="Chakraborty R."/>
            <person name="Zane G.M."/>
            <person name="Rubin B.E."/>
            <person name="Wall J.D."/>
            <person name="Visel A."/>
            <person name="Bristow J."/>
            <person name="Blow M.J."/>
            <person name="Arkin A.P."/>
            <person name="Deutschbauer A.M."/>
        </authorList>
    </citation>
    <scope>NUCLEOTIDE SEQUENCE [LARGE SCALE GENOMIC DNA]</scope>
    <source>
        <strain evidence="2 3">FW300-N2E2</strain>
    </source>
</reference>
<dbReference type="Proteomes" id="UP000076083">
    <property type="component" value="Chromosome"/>
</dbReference>
<evidence type="ECO:0000259" key="1">
    <source>
        <dbReference type="Pfam" id="PF13452"/>
    </source>
</evidence>
<proteinExistence type="predicted"/>
<dbReference type="PANTHER" id="PTHR43664">
    <property type="entry name" value="MONOAMINE OXIDASE-RELATED"/>
    <property type="match status" value="1"/>
</dbReference>
<reference evidence="3" key="1">
    <citation type="submission" date="2016-04" db="EMBL/GenBank/DDBJ databases">
        <authorList>
            <person name="Ray J."/>
            <person name="Price M."/>
            <person name="Deutschbauer A."/>
        </authorList>
    </citation>
    <scope>NUCLEOTIDE SEQUENCE [LARGE SCALE GENOMIC DNA]</scope>
    <source>
        <strain evidence="3">FW300-N2E2</strain>
    </source>
</reference>
<sequence length="161" mass="17704">MSETNAAEFPTHKFVTHRRTITETDIVNFVNLTGFHEPYFIDMEYLKANMSGAHQNRFAPGPMIISYSMGLVSPILMKVVADVLEGHAVGNFAGMTGLQARIHSAAFPGDTLHVEGEAKIKAISSSGFTILDLLHVTKNQRGEKVVEFTETVLFHKPGTTE</sequence>
<dbReference type="CDD" id="cd03441">
    <property type="entry name" value="R_hydratase_like"/>
    <property type="match status" value="1"/>
</dbReference>
<gene>
    <name evidence="2" type="ORF">TK06_09240</name>
</gene>
<dbReference type="InterPro" id="IPR052342">
    <property type="entry name" value="MCH/BMMD"/>
</dbReference>